<evidence type="ECO:0000313" key="1">
    <source>
        <dbReference type="EMBL" id="GAB0186026.1"/>
    </source>
</evidence>
<keyword evidence="2" id="KW-1185">Reference proteome</keyword>
<dbReference type="EMBL" id="BAAFJT010000003">
    <property type="protein sequence ID" value="GAB0186026.1"/>
    <property type="molecule type" value="Genomic_DNA"/>
</dbReference>
<sequence length="139" mass="15751">MEDTMVRQAVLLQPMEVNSGADIHLQPMEDLTPEQVCWLKEAVTPWEARAGAGSWQDLLPCGERNPCWSRFAGRTCDPMGSPCWSSLFLKDCTPWKGPMLEQFMKNCSLWERLTLEKFVEHCPQEPCIGAGEECEESSL</sequence>
<evidence type="ECO:0000313" key="2">
    <source>
        <dbReference type="Proteomes" id="UP001623348"/>
    </source>
</evidence>
<proteinExistence type="predicted"/>
<comment type="caution">
    <text evidence="1">The sequence shown here is derived from an EMBL/GenBank/DDBJ whole genome shotgun (WGS) entry which is preliminary data.</text>
</comment>
<gene>
    <name evidence="1" type="ORF">GRJ2_001067900</name>
</gene>
<name>A0ABC9WKN6_GRUJA</name>
<protein>
    <submittedName>
        <fullName evidence="1">Uncharacterized protein</fullName>
    </submittedName>
</protein>
<organism evidence="1 2">
    <name type="scientific">Grus japonensis</name>
    <name type="common">Japanese crane</name>
    <name type="synonym">Red-crowned crane</name>
    <dbReference type="NCBI Taxonomy" id="30415"/>
    <lineage>
        <taxon>Eukaryota</taxon>
        <taxon>Metazoa</taxon>
        <taxon>Chordata</taxon>
        <taxon>Craniata</taxon>
        <taxon>Vertebrata</taxon>
        <taxon>Euteleostomi</taxon>
        <taxon>Archelosauria</taxon>
        <taxon>Archosauria</taxon>
        <taxon>Dinosauria</taxon>
        <taxon>Saurischia</taxon>
        <taxon>Theropoda</taxon>
        <taxon>Coelurosauria</taxon>
        <taxon>Aves</taxon>
        <taxon>Neognathae</taxon>
        <taxon>Neoaves</taxon>
        <taxon>Gruiformes</taxon>
        <taxon>Gruidae</taxon>
        <taxon>Grus</taxon>
    </lineage>
</organism>
<reference evidence="1 2" key="1">
    <citation type="submission" date="2024-06" db="EMBL/GenBank/DDBJ databases">
        <title>The draft genome of Grus japonensis, version 3.</title>
        <authorList>
            <person name="Nabeshima K."/>
            <person name="Suzuki S."/>
            <person name="Onuma M."/>
        </authorList>
    </citation>
    <scope>NUCLEOTIDE SEQUENCE [LARGE SCALE GENOMIC DNA]</scope>
    <source>
        <strain evidence="1 2">451A</strain>
    </source>
</reference>
<accession>A0ABC9WKN6</accession>
<dbReference type="Proteomes" id="UP001623348">
    <property type="component" value="Unassembled WGS sequence"/>
</dbReference>
<dbReference type="AlphaFoldDB" id="A0ABC9WKN6"/>